<reference evidence="2 3" key="1">
    <citation type="submission" date="2020-04" db="EMBL/GenBank/DDBJ databases">
        <title>Draft genome of Leeia sp. IMCC25680.</title>
        <authorList>
            <person name="Song J."/>
            <person name="Cho J.-C."/>
        </authorList>
    </citation>
    <scope>NUCLEOTIDE SEQUENCE [LARGE SCALE GENOMIC DNA]</scope>
    <source>
        <strain evidence="2 3">IMCC25680</strain>
    </source>
</reference>
<sequence>MNYTVMILGMALITVLTKASFFLLGDRVTFPPALQRALAFVPVTVLTALIVPMVLAPHEQGVELHWRNPQLIGALVAIAVCLRWRNQLLTIVLGLAAYFAWRAALL</sequence>
<gene>
    <name evidence="2" type="ORF">HF682_14505</name>
</gene>
<keyword evidence="1" id="KW-1133">Transmembrane helix</keyword>
<evidence type="ECO:0000256" key="1">
    <source>
        <dbReference type="SAM" id="Phobius"/>
    </source>
</evidence>
<feature type="transmembrane region" description="Helical" evidence="1">
    <location>
        <begin position="6"/>
        <end position="25"/>
    </location>
</feature>
<dbReference type="Pfam" id="PF05437">
    <property type="entry name" value="AzlD"/>
    <property type="match status" value="1"/>
</dbReference>
<keyword evidence="1" id="KW-0472">Membrane</keyword>
<dbReference type="RefSeq" id="WP_168878031.1">
    <property type="nucleotide sequence ID" value="NZ_JABAIM010000003.1"/>
</dbReference>
<accession>A0A847SBU9</accession>
<name>A0A847SBU9_9NEIS</name>
<feature type="transmembrane region" description="Helical" evidence="1">
    <location>
        <begin position="37"/>
        <end position="55"/>
    </location>
</feature>
<feature type="transmembrane region" description="Helical" evidence="1">
    <location>
        <begin position="75"/>
        <end position="101"/>
    </location>
</feature>
<keyword evidence="3" id="KW-1185">Reference proteome</keyword>
<dbReference type="Proteomes" id="UP000587991">
    <property type="component" value="Unassembled WGS sequence"/>
</dbReference>
<evidence type="ECO:0000313" key="3">
    <source>
        <dbReference type="Proteomes" id="UP000587991"/>
    </source>
</evidence>
<organism evidence="2 3">
    <name type="scientific">Leeia aquatica</name>
    <dbReference type="NCBI Taxonomy" id="2725557"/>
    <lineage>
        <taxon>Bacteria</taxon>
        <taxon>Pseudomonadati</taxon>
        <taxon>Pseudomonadota</taxon>
        <taxon>Betaproteobacteria</taxon>
        <taxon>Neisseriales</taxon>
        <taxon>Leeiaceae</taxon>
        <taxon>Leeia</taxon>
    </lineage>
</organism>
<dbReference type="EMBL" id="JABAIM010000003">
    <property type="protein sequence ID" value="NLR76375.1"/>
    <property type="molecule type" value="Genomic_DNA"/>
</dbReference>
<dbReference type="AlphaFoldDB" id="A0A847SBU9"/>
<dbReference type="InterPro" id="IPR008407">
    <property type="entry name" value="Brnchd-chn_aa_trnsp_AzlD"/>
</dbReference>
<evidence type="ECO:0000313" key="2">
    <source>
        <dbReference type="EMBL" id="NLR76375.1"/>
    </source>
</evidence>
<proteinExistence type="predicted"/>
<comment type="caution">
    <text evidence="2">The sequence shown here is derived from an EMBL/GenBank/DDBJ whole genome shotgun (WGS) entry which is preliminary data.</text>
</comment>
<keyword evidence="1" id="KW-0812">Transmembrane</keyword>
<protein>
    <submittedName>
        <fullName evidence="2">AzlD domain-containing protein</fullName>
    </submittedName>
</protein>